<sequence>MRFLVTGTAGFIGFHLARRLLEAGHTVAGVDGVTDYYDVGLKQARLARLAAAPGFSEHRFMLEEPGAFAALMAEARPDVVVHLAAQAGVRYSLEHPEAYVAGNIVGTFQVLEGCRAYPVRHLLFASTSSAYGGNRTVPFRETDRAVSPLTIYAASKLAGEAMAHSYAHLWRIPTTAFRFFTVYGPWGRPDMALFLFTRRILAGEPIEVFDHGRAVRDFTYVDDLVESIARLIDVPPPPPGAAPVSAADTLSSVAPYRLVNIGGGRPVTVAAMLDTLEAALGRRAVRLLRDLPPGDVERTEASTDLLRDLVGYVPATPIETGIPAFVRWYRGHHGGDPDHHGADADHHGAGPDRHGADPAREGADPGSSP</sequence>
<evidence type="ECO:0000256" key="1">
    <source>
        <dbReference type="ARBA" id="ARBA00023027"/>
    </source>
</evidence>
<feature type="compositionally biased region" description="Basic and acidic residues" evidence="2">
    <location>
        <begin position="336"/>
        <end position="363"/>
    </location>
</feature>
<keyword evidence="5" id="KW-1185">Reference proteome</keyword>
<gene>
    <name evidence="4" type="ORF">OPKNFCMD_3912</name>
</gene>
<dbReference type="SUPFAM" id="SSF51735">
    <property type="entry name" value="NAD(P)-binding Rossmann-fold domains"/>
    <property type="match status" value="1"/>
</dbReference>
<evidence type="ECO:0000256" key="2">
    <source>
        <dbReference type="SAM" id="MobiDB-lite"/>
    </source>
</evidence>
<evidence type="ECO:0000259" key="3">
    <source>
        <dbReference type="Pfam" id="PF01370"/>
    </source>
</evidence>
<dbReference type="PANTHER" id="PTHR43574">
    <property type="entry name" value="EPIMERASE-RELATED"/>
    <property type="match status" value="1"/>
</dbReference>
<feature type="region of interest" description="Disordered" evidence="2">
    <location>
        <begin position="336"/>
        <end position="369"/>
    </location>
</feature>
<name>A0ABQ4R2H7_9HYPH</name>
<dbReference type="PRINTS" id="PR01713">
    <property type="entry name" value="NUCEPIMERASE"/>
</dbReference>
<reference evidence="4" key="1">
    <citation type="journal article" date="2021" name="Front. Microbiol.">
        <title>Comprehensive Comparative Genomics and Phenotyping of Methylobacterium Species.</title>
        <authorList>
            <person name="Alessa O."/>
            <person name="Ogura Y."/>
            <person name="Fujitani Y."/>
            <person name="Takami H."/>
            <person name="Hayashi T."/>
            <person name="Sahin N."/>
            <person name="Tani A."/>
        </authorList>
    </citation>
    <scope>NUCLEOTIDE SEQUENCE</scope>
    <source>
        <strain evidence="4">KCTC 52305</strain>
    </source>
</reference>
<proteinExistence type="predicted"/>
<evidence type="ECO:0000313" key="5">
    <source>
        <dbReference type="Proteomes" id="UP001055167"/>
    </source>
</evidence>
<accession>A0ABQ4R2H7</accession>
<dbReference type="InterPro" id="IPR001509">
    <property type="entry name" value="Epimerase_deHydtase"/>
</dbReference>
<keyword evidence="1" id="KW-0520">NAD</keyword>
<dbReference type="EMBL" id="BPQH01000012">
    <property type="protein sequence ID" value="GJD51160.1"/>
    <property type="molecule type" value="Genomic_DNA"/>
</dbReference>
<dbReference type="Pfam" id="PF01370">
    <property type="entry name" value="Epimerase"/>
    <property type="match status" value="1"/>
</dbReference>
<evidence type="ECO:0000313" key="4">
    <source>
        <dbReference type="EMBL" id="GJD51160.1"/>
    </source>
</evidence>
<comment type="caution">
    <text evidence="4">The sequence shown here is derived from an EMBL/GenBank/DDBJ whole genome shotgun (WGS) entry which is preliminary data.</text>
</comment>
<dbReference type="RefSeq" id="WP_128562760.1">
    <property type="nucleotide sequence ID" value="NZ_BPQH01000012.1"/>
</dbReference>
<dbReference type="Proteomes" id="UP001055167">
    <property type="component" value="Unassembled WGS sequence"/>
</dbReference>
<organism evidence="4 5">
    <name type="scientific">Methylobacterium crusticola</name>
    <dbReference type="NCBI Taxonomy" id="1697972"/>
    <lineage>
        <taxon>Bacteria</taxon>
        <taxon>Pseudomonadati</taxon>
        <taxon>Pseudomonadota</taxon>
        <taxon>Alphaproteobacteria</taxon>
        <taxon>Hyphomicrobiales</taxon>
        <taxon>Methylobacteriaceae</taxon>
        <taxon>Methylobacterium</taxon>
    </lineage>
</organism>
<feature type="domain" description="NAD-dependent epimerase/dehydratase" evidence="3">
    <location>
        <begin position="4"/>
        <end position="233"/>
    </location>
</feature>
<protein>
    <submittedName>
        <fullName evidence="4">UDP-glucose 4-epimerase</fullName>
    </submittedName>
</protein>
<reference evidence="4" key="2">
    <citation type="submission" date="2021-08" db="EMBL/GenBank/DDBJ databases">
        <authorList>
            <person name="Tani A."/>
            <person name="Ola A."/>
            <person name="Ogura Y."/>
            <person name="Katsura K."/>
            <person name="Hayashi T."/>
        </authorList>
    </citation>
    <scope>NUCLEOTIDE SEQUENCE</scope>
    <source>
        <strain evidence="4">KCTC 52305</strain>
    </source>
</reference>
<dbReference type="Gene3D" id="3.40.50.720">
    <property type="entry name" value="NAD(P)-binding Rossmann-like Domain"/>
    <property type="match status" value="1"/>
</dbReference>
<dbReference type="InterPro" id="IPR036291">
    <property type="entry name" value="NAD(P)-bd_dom_sf"/>
</dbReference>